<evidence type="ECO:0000256" key="6">
    <source>
        <dbReference type="ARBA" id="ARBA00023163"/>
    </source>
</evidence>
<feature type="region of interest" description="Disordered" evidence="8">
    <location>
        <begin position="302"/>
        <end position="405"/>
    </location>
</feature>
<evidence type="ECO:0000259" key="10">
    <source>
        <dbReference type="Pfam" id="PF04905"/>
    </source>
</evidence>
<comment type="subcellular location">
    <subcellularLocation>
        <location evidence="1">Nucleus</location>
    </subcellularLocation>
</comment>
<feature type="compositionally biased region" description="Polar residues" evidence="8">
    <location>
        <begin position="533"/>
        <end position="544"/>
    </location>
</feature>
<keyword evidence="5" id="KW-0805">Transcription regulation</keyword>
<dbReference type="GO" id="GO:0003712">
    <property type="term" value="F:transcription coregulator activity"/>
    <property type="evidence" value="ECO:0007669"/>
    <property type="project" value="InterPro"/>
</dbReference>
<feature type="region of interest" description="Disordered" evidence="8">
    <location>
        <begin position="43"/>
        <end position="103"/>
    </location>
</feature>
<dbReference type="GO" id="GO:0045892">
    <property type="term" value="P:negative regulation of DNA-templated transcription"/>
    <property type="evidence" value="ECO:0007669"/>
    <property type="project" value="InterPro"/>
</dbReference>
<feature type="compositionally biased region" description="Basic and acidic residues" evidence="8">
    <location>
        <begin position="763"/>
        <end position="776"/>
    </location>
</feature>
<dbReference type="GO" id="GO:0005634">
    <property type="term" value="C:nucleus"/>
    <property type="evidence" value="ECO:0007669"/>
    <property type="project" value="UniProtKB-SubCell"/>
</dbReference>
<comment type="similarity">
    <text evidence="2">Belongs to the NAB family.</text>
</comment>
<sequence length="887" mass="101897">MFDVQNYGFYRADNENYKIICSTSVTSAQSLLLRIEKEKVKAAASSSGDFGDRKNSSSGRRRRSGADLQRCSSRGLISPPTPTAHRSNLKAASLPGEEGSFRSDGVLQSAPAILQPTHAPRKRHQAPAAANTVRARRISTSDGFTLYRASLSRGRCGAKTAKTDRVISAGWGVPGLCVITSVPQLSARSCGLYLSGTSAMSLPRTLGELQLYRVLQRANLLCYYDTFIQQGGDDVQQLCEAAEEEFLEIMALVGMATKPLHVRRLQKALRDWASNPALFSQPVSSVPLGTLPMFKVDGTGARAGKSLSNGQPGSPGEREDRACLTPMHSGSPRSPCSQPSPQPPDSHYRDKLSPMDPHWLCPDQDTNNCPSGPDEDAPSPPLLLSVCPPGPSASPSSSSCSAWTGAQLDPDTTKAVIETVDRLLRTLPRSDPTEVKTLLRMNKKMAKVVGHIFKMGAQDVNKEEEIRKYSLIYGRFDSKRREGKQLTHHELIINEAAAQFCIRDNALLLRRVELFSWLDKSPENVPTPPPSNTPDVGSQCNKSPSPRPHNDSSNHASWSRHLMQQTLMDEGLRLARMVSHDRAVKNSLVPEGNHTTAEPCLFRTSAVVTVRRRKPGVGERGGGGQREERKCSVGGVLWRPLPVTEALTRERKRREREGERRREREGERRREEKEREEEGEERKRERRRERRRRERKEREEREGGRERREKERKRRRREEREEERGEREEERRRREKEGEERRGEERKEGRREEGGRERRRREKEREEERGGKEGERRRRRRGRRRGKEREEREEREERREMRESERENRERRGEREREKERGEKEGGREREREREGERREGAEKEKEREQEGGREEREKERQGERGEREEEKEKERENERERGREEE</sequence>
<feature type="domain" description="Nab N-terminal" evidence="9">
    <location>
        <begin position="203"/>
        <end position="279"/>
    </location>
</feature>
<dbReference type="InterPro" id="IPR006988">
    <property type="entry name" value="Nab_N"/>
</dbReference>
<reference evidence="12" key="1">
    <citation type="submission" date="2024-04" db="EMBL/GenBank/DDBJ databases">
        <title>Salinicola lusitanus LLJ914,a marine bacterium isolated from the Okinawa Trough.</title>
        <authorList>
            <person name="Li J."/>
        </authorList>
    </citation>
    <scope>NUCLEOTIDE SEQUENCE [LARGE SCALE GENOMIC DNA]</scope>
</reference>
<evidence type="ECO:0000313" key="11">
    <source>
        <dbReference type="EMBL" id="KAK7915640.1"/>
    </source>
</evidence>
<evidence type="ECO:0000256" key="1">
    <source>
        <dbReference type="ARBA" id="ARBA00004123"/>
    </source>
</evidence>
<feature type="region of interest" description="Disordered" evidence="8">
    <location>
        <begin position="677"/>
        <end position="887"/>
    </location>
</feature>
<gene>
    <name evidence="11" type="ORF">WMY93_011401</name>
</gene>
<dbReference type="PANTHER" id="PTHR12623">
    <property type="entry name" value="NGFI-A BINDING PROTEIN"/>
    <property type="match status" value="1"/>
</dbReference>
<dbReference type="InterPro" id="IPR039040">
    <property type="entry name" value="NAB_fam"/>
</dbReference>
<dbReference type="InterPro" id="IPR038398">
    <property type="entry name" value="NCD2_sf"/>
</dbReference>
<evidence type="ECO:0000256" key="3">
    <source>
        <dbReference type="ARBA" id="ARBA00011364"/>
    </source>
</evidence>
<keyword evidence="4" id="KW-0678">Repressor</keyword>
<evidence type="ECO:0000259" key="9">
    <source>
        <dbReference type="Pfam" id="PF04904"/>
    </source>
</evidence>
<protein>
    <submittedName>
        <fullName evidence="11">Uncharacterized protein</fullName>
    </submittedName>
</protein>
<dbReference type="PANTHER" id="PTHR12623:SF6">
    <property type="entry name" value="NGFI-A-BINDING PROTEIN 2"/>
    <property type="match status" value="1"/>
</dbReference>
<dbReference type="Gene3D" id="1.20.120.2010">
    <property type="entry name" value="NAB conserved domain 2"/>
    <property type="match status" value="1"/>
</dbReference>
<evidence type="ECO:0000256" key="4">
    <source>
        <dbReference type="ARBA" id="ARBA00022491"/>
    </source>
</evidence>
<feature type="compositionally biased region" description="Basic and acidic residues" evidence="8">
    <location>
        <begin position="787"/>
        <end position="887"/>
    </location>
</feature>
<accession>A0AAW0P2R8</accession>
<evidence type="ECO:0000256" key="2">
    <source>
        <dbReference type="ARBA" id="ARBA00008864"/>
    </source>
</evidence>
<keyword evidence="6" id="KW-0804">Transcription</keyword>
<feature type="compositionally biased region" description="Basic residues" evidence="8">
    <location>
        <begin position="777"/>
        <end position="786"/>
    </location>
</feature>
<dbReference type="InterPro" id="IPR006989">
    <property type="entry name" value="NAB_co-repressor_dom"/>
</dbReference>
<dbReference type="EMBL" id="JBBPFD010000008">
    <property type="protein sequence ID" value="KAK7915640.1"/>
    <property type="molecule type" value="Genomic_DNA"/>
</dbReference>
<feature type="region of interest" description="Disordered" evidence="8">
    <location>
        <begin position="613"/>
        <end position="633"/>
    </location>
</feature>
<evidence type="ECO:0000256" key="8">
    <source>
        <dbReference type="SAM" id="MobiDB-lite"/>
    </source>
</evidence>
<feature type="domain" description="NAB co-repressor" evidence="10">
    <location>
        <begin position="408"/>
        <end position="516"/>
    </location>
</feature>
<proteinExistence type="inferred from homology"/>
<dbReference type="Gene3D" id="1.10.150.50">
    <property type="entry name" value="Transcription Factor, Ets-1"/>
    <property type="match status" value="1"/>
</dbReference>
<evidence type="ECO:0000256" key="7">
    <source>
        <dbReference type="ARBA" id="ARBA00023242"/>
    </source>
</evidence>
<feature type="compositionally biased region" description="Basic and acidic residues" evidence="8">
    <location>
        <begin position="718"/>
        <end position="756"/>
    </location>
</feature>
<dbReference type="AlphaFoldDB" id="A0AAW0P2R8"/>
<feature type="compositionally biased region" description="Basic and acidic residues" evidence="8">
    <location>
        <begin position="696"/>
        <end position="709"/>
    </location>
</feature>
<organism evidence="11 12">
    <name type="scientific">Mugilogobius chulae</name>
    <name type="common">yellowstripe goby</name>
    <dbReference type="NCBI Taxonomy" id="88201"/>
    <lineage>
        <taxon>Eukaryota</taxon>
        <taxon>Metazoa</taxon>
        <taxon>Chordata</taxon>
        <taxon>Craniata</taxon>
        <taxon>Vertebrata</taxon>
        <taxon>Euteleostomi</taxon>
        <taxon>Actinopterygii</taxon>
        <taxon>Neopterygii</taxon>
        <taxon>Teleostei</taxon>
        <taxon>Neoteleostei</taxon>
        <taxon>Acanthomorphata</taxon>
        <taxon>Gobiaria</taxon>
        <taxon>Gobiiformes</taxon>
        <taxon>Gobioidei</taxon>
        <taxon>Gobiidae</taxon>
        <taxon>Gobionellinae</taxon>
        <taxon>Mugilogobius</taxon>
    </lineage>
</organism>
<feature type="compositionally biased region" description="Basic residues" evidence="8">
    <location>
        <begin position="684"/>
        <end position="695"/>
    </location>
</feature>
<keyword evidence="7" id="KW-0539">Nucleus</keyword>
<feature type="compositionally biased region" description="Low complexity" evidence="8">
    <location>
        <begin position="382"/>
        <end position="402"/>
    </location>
</feature>
<name>A0AAW0P2R8_9GOBI</name>
<evidence type="ECO:0000256" key="5">
    <source>
        <dbReference type="ARBA" id="ARBA00023015"/>
    </source>
</evidence>
<dbReference type="FunFam" id="1.20.120.2010:FF:000001">
    <property type="entry name" value="NGFI-A-binding protein 1 isoform X1"/>
    <property type="match status" value="1"/>
</dbReference>
<feature type="region of interest" description="Disordered" evidence="8">
    <location>
        <begin position="521"/>
        <end position="557"/>
    </location>
</feature>
<comment type="subunit">
    <text evidence="3">Homomultimers may associate with EGR1 bound to DNA.</text>
</comment>
<dbReference type="Pfam" id="PF04904">
    <property type="entry name" value="SAM_NCD1"/>
    <property type="match status" value="1"/>
</dbReference>
<dbReference type="Pfam" id="PF04905">
    <property type="entry name" value="NCD2"/>
    <property type="match status" value="1"/>
</dbReference>
<evidence type="ECO:0000313" key="12">
    <source>
        <dbReference type="Proteomes" id="UP001460270"/>
    </source>
</evidence>
<dbReference type="InterPro" id="IPR013761">
    <property type="entry name" value="SAM/pointed_sf"/>
</dbReference>
<dbReference type="Proteomes" id="UP001460270">
    <property type="component" value="Unassembled WGS sequence"/>
</dbReference>
<comment type="caution">
    <text evidence="11">The sequence shown here is derived from an EMBL/GenBank/DDBJ whole genome shotgun (WGS) entry which is preliminary data.</text>
</comment>
<keyword evidence="12" id="KW-1185">Reference proteome</keyword>